<organism evidence="1 2">
    <name type="scientific">Actinoalloteichus fjordicus</name>
    <dbReference type="NCBI Taxonomy" id="1612552"/>
    <lineage>
        <taxon>Bacteria</taxon>
        <taxon>Bacillati</taxon>
        <taxon>Actinomycetota</taxon>
        <taxon>Actinomycetes</taxon>
        <taxon>Pseudonocardiales</taxon>
        <taxon>Pseudonocardiaceae</taxon>
        <taxon>Actinoalloteichus</taxon>
    </lineage>
</organism>
<dbReference type="GO" id="GO:0004497">
    <property type="term" value="F:monooxygenase activity"/>
    <property type="evidence" value="ECO:0007669"/>
    <property type="project" value="UniProtKB-KW"/>
</dbReference>
<name>A0AAC9LFD3_9PSEU</name>
<keyword evidence="1" id="KW-0503">Monooxygenase</keyword>
<dbReference type="InterPro" id="IPR011008">
    <property type="entry name" value="Dimeric_a/b-barrel"/>
</dbReference>
<dbReference type="RefSeq" id="WP_198042838.1">
    <property type="nucleotide sequence ID" value="NZ_CP016076.1"/>
</dbReference>
<proteinExistence type="predicted"/>
<dbReference type="AlphaFoldDB" id="A0AAC9LFD3"/>
<sequence length="229" mass="25151">MTTGRQSRRVASRSDVGTILISPWIVGSPQRQRAASDSLIGEWEQPPWPAGFLALTCLLSLDGTTVLNYAQWRSDPDHLAFMRTRRPAMVRSIDEDVPGIERPGVVRYRLHRAIGAGATTAGVDHRAAGSIEITTMRTEDVEAQARLLDAWTDAAARPVPGRTALYLHRSVDGTRALAYSQWVDDAAREAFHAGPLPDPLSPEEIEGTSGWEKAAYRRYRDVVPAEVPG</sequence>
<dbReference type="Gene3D" id="3.30.70.100">
    <property type="match status" value="2"/>
</dbReference>
<protein>
    <submittedName>
        <fullName evidence="1">Antibiotic biosynthesis monooxygenase</fullName>
    </submittedName>
</protein>
<dbReference type="EMBL" id="CP016076">
    <property type="protein sequence ID" value="APU16666.1"/>
    <property type="molecule type" value="Genomic_DNA"/>
</dbReference>
<accession>A0AAC9LFD3</accession>
<keyword evidence="2" id="KW-1185">Reference proteome</keyword>
<evidence type="ECO:0000313" key="1">
    <source>
        <dbReference type="EMBL" id="APU16666.1"/>
    </source>
</evidence>
<reference evidence="2" key="1">
    <citation type="submission" date="2016-06" db="EMBL/GenBank/DDBJ databases">
        <title>Complete genome sequence of Actinoalloteichus fjordicus DSM 46855 (=ADI127-17), type strain of the new species Actinoalloteichus fjordicus.</title>
        <authorList>
            <person name="Ruckert C."/>
            <person name="Nouioui I."/>
            <person name="Willmese J."/>
            <person name="van Wezel G."/>
            <person name="Klenk H.-P."/>
            <person name="Kalinowski J."/>
            <person name="Zotchev S.B."/>
        </authorList>
    </citation>
    <scope>NUCLEOTIDE SEQUENCE [LARGE SCALE GENOMIC DNA]</scope>
    <source>
        <strain evidence="2">ADI127-7</strain>
    </source>
</reference>
<dbReference type="KEGG" id="acad:UA74_23240"/>
<evidence type="ECO:0000313" key="2">
    <source>
        <dbReference type="Proteomes" id="UP000185511"/>
    </source>
</evidence>
<keyword evidence="1" id="KW-0560">Oxidoreductase</keyword>
<dbReference type="SUPFAM" id="SSF54909">
    <property type="entry name" value="Dimeric alpha+beta barrel"/>
    <property type="match status" value="2"/>
</dbReference>
<gene>
    <name evidence="1" type="ORF">UA74_23240</name>
</gene>
<dbReference type="Proteomes" id="UP000185511">
    <property type="component" value="Chromosome"/>
</dbReference>